<name>G2YNA3_BOTF4</name>
<dbReference type="AlphaFoldDB" id="G2YNA3"/>
<sequence length="57" mass="6489">MPFKKVKESIRAYHSGELANVKKSETNFEHHQSPLVTNCCDLDLMSVALKKSQTRVI</sequence>
<dbReference type="HOGENOM" id="CLU_2996315_0_0_1"/>
<proteinExistence type="predicted"/>
<protein>
    <submittedName>
        <fullName evidence="1">Uncharacterized protein</fullName>
    </submittedName>
</protein>
<gene>
    <name evidence="1" type="ORF">BofuT4_uP121200.1</name>
</gene>
<organism evidence="1 2">
    <name type="scientific">Botryotinia fuckeliana (strain T4)</name>
    <name type="common">Noble rot fungus</name>
    <name type="synonym">Botrytis cinerea</name>
    <dbReference type="NCBI Taxonomy" id="999810"/>
    <lineage>
        <taxon>Eukaryota</taxon>
        <taxon>Fungi</taxon>
        <taxon>Dikarya</taxon>
        <taxon>Ascomycota</taxon>
        <taxon>Pezizomycotina</taxon>
        <taxon>Leotiomycetes</taxon>
        <taxon>Helotiales</taxon>
        <taxon>Sclerotiniaceae</taxon>
        <taxon>Botrytis</taxon>
    </lineage>
</organism>
<dbReference type="EMBL" id="FQ790346">
    <property type="protein sequence ID" value="CCD53101.1"/>
    <property type="molecule type" value="Genomic_DNA"/>
</dbReference>
<accession>G2YNA3</accession>
<dbReference type="Proteomes" id="UP000008177">
    <property type="component" value="Unplaced contigs"/>
</dbReference>
<reference evidence="2" key="1">
    <citation type="journal article" date="2011" name="PLoS Genet.">
        <title>Genomic analysis of the necrotrophic fungal pathogens Sclerotinia sclerotiorum and Botrytis cinerea.</title>
        <authorList>
            <person name="Amselem J."/>
            <person name="Cuomo C.A."/>
            <person name="van Kan J.A."/>
            <person name="Viaud M."/>
            <person name="Benito E.P."/>
            <person name="Couloux A."/>
            <person name="Coutinho P.M."/>
            <person name="de Vries R.P."/>
            <person name="Dyer P.S."/>
            <person name="Fillinger S."/>
            <person name="Fournier E."/>
            <person name="Gout L."/>
            <person name="Hahn M."/>
            <person name="Kohn L."/>
            <person name="Lapalu N."/>
            <person name="Plummer K.M."/>
            <person name="Pradier J.M."/>
            <person name="Quevillon E."/>
            <person name="Sharon A."/>
            <person name="Simon A."/>
            <person name="ten Have A."/>
            <person name="Tudzynski B."/>
            <person name="Tudzynski P."/>
            <person name="Wincker P."/>
            <person name="Andrew M."/>
            <person name="Anthouard V."/>
            <person name="Beever R.E."/>
            <person name="Beffa R."/>
            <person name="Benoit I."/>
            <person name="Bouzid O."/>
            <person name="Brault B."/>
            <person name="Chen Z."/>
            <person name="Choquer M."/>
            <person name="Collemare J."/>
            <person name="Cotton P."/>
            <person name="Danchin E.G."/>
            <person name="Da Silva C."/>
            <person name="Gautier A."/>
            <person name="Giraud C."/>
            <person name="Giraud T."/>
            <person name="Gonzalez C."/>
            <person name="Grossetete S."/>
            <person name="Guldener U."/>
            <person name="Henrissat B."/>
            <person name="Howlett B.J."/>
            <person name="Kodira C."/>
            <person name="Kretschmer M."/>
            <person name="Lappartient A."/>
            <person name="Leroch M."/>
            <person name="Levis C."/>
            <person name="Mauceli E."/>
            <person name="Neuveglise C."/>
            <person name="Oeser B."/>
            <person name="Pearson M."/>
            <person name="Poulain J."/>
            <person name="Poussereau N."/>
            <person name="Quesneville H."/>
            <person name="Rascle C."/>
            <person name="Schumacher J."/>
            <person name="Segurens B."/>
            <person name="Sexton A."/>
            <person name="Silva E."/>
            <person name="Sirven C."/>
            <person name="Soanes D.M."/>
            <person name="Talbot N.J."/>
            <person name="Templeton M."/>
            <person name="Yandava C."/>
            <person name="Yarden O."/>
            <person name="Zeng Q."/>
            <person name="Rollins J.A."/>
            <person name="Lebrun M.H."/>
            <person name="Dickman M."/>
        </authorList>
    </citation>
    <scope>NUCLEOTIDE SEQUENCE [LARGE SCALE GENOMIC DNA]</scope>
    <source>
        <strain evidence="2">T4</strain>
    </source>
</reference>
<evidence type="ECO:0000313" key="1">
    <source>
        <dbReference type="EMBL" id="CCD53101.1"/>
    </source>
</evidence>
<evidence type="ECO:0000313" key="2">
    <source>
        <dbReference type="Proteomes" id="UP000008177"/>
    </source>
</evidence>
<dbReference type="InParanoid" id="G2YNA3"/>